<keyword evidence="1" id="KW-0472">Membrane</keyword>
<feature type="transmembrane region" description="Helical" evidence="1">
    <location>
        <begin position="43"/>
        <end position="62"/>
    </location>
</feature>
<evidence type="ECO:0000313" key="2">
    <source>
        <dbReference type="EMBL" id="OJT00222.1"/>
    </source>
</evidence>
<sequence length="228" mass="26099">MFWKTIPRAVNLAALISTILLLVKLFIFNKIPEPVGGLHELGLVFEAVLASVLASYVFYLIVVHFKEVREKKTIYPFVTRWANLVVKDCKTQIAGFTGGDPTKLDFQTLEKHDIEAVFSKLAPNGEAPMVFWQGGQANWLQYFENYRVRSLRHIDKIMTQLLFLEAPLVALLMKVQDSKHFNLIETLSRVRLNSDNLMTFAGDFFDYVQACRDLDEYLKAHAIHSTSD</sequence>
<keyword evidence="1" id="KW-0812">Transmembrane</keyword>
<name>A0A1M2UY16_MARNT</name>
<dbReference type="RefSeq" id="WP_072677137.1">
    <property type="nucleotide sequence ID" value="NZ_MPKY01000001.1"/>
</dbReference>
<organism evidence="2 3">
    <name type="scientific">Marinobacter nauticus</name>
    <name type="common">Marinobacter hydrocarbonoclasticus</name>
    <name type="synonym">Marinobacter aquaeolei</name>
    <dbReference type="NCBI Taxonomy" id="2743"/>
    <lineage>
        <taxon>Bacteria</taxon>
        <taxon>Pseudomonadati</taxon>
        <taxon>Pseudomonadota</taxon>
        <taxon>Gammaproteobacteria</taxon>
        <taxon>Pseudomonadales</taxon>
        <taxon>Marinobacteraceae</taxon>
        <taxon>Marinobacter</taxon>
    </lineage>
</organism>
<gene>
    <name evidence="2" type="ORF">BEE62_09100</name>
</gene>
<evidence type="ECO:0000256" key="1">
    <source>
        <dbReference type="SAM" id="Phobius"/>
    </source>
</evidence>
<dbReference type="EMBL" id="MPKY01000001">
    <property type="protein sequence ID" value="OJT00222.1"/>
    <property type="molecule type" value="Genomic_DNA"/>
</dbReference>
<comment type="caution">
    <text evidence="2">The sequence shown here is derived from an EMBL/GenBank/DDBJ whole genome shotgun (WGS) entry which is preliminary data.</text>
</comment>
<protein>
    <recommendedName>
        <fullName evidence="4">DUF4760 domain-containing protein</fullName>
    </recommendedName>
</protein>
<evidence type="ECO:0000313" key="3">
    <source>
        <dbReference type="Proteomes" id="UP000183986"/>
    </source>
</evidence>
<evidence type="ECO:0008006" key="4">
    <source>
        <dbReference type="Google" id="ProtNLM"/>
    </source>
</evidence>
<dbReference type="OrthoDB" id="7058552at2"/>
<dbReference type="Proteomes" id="UP000183986">
    <property type="component" value="Unassembled WGS sequence"/>
</dbReference>
<accession>A0A1M2UY16</accession>
<feature type="transmembrane region" description="Helical" evidence="1">
    <location>
        <begin position="12"/>
        <end position="31"/>
    </location>
</feature>
<reference evidence="2" key="1">
    <citation type="submission" date="2016-11" db="EMBL/GenBank/DDBJ databases">
        <title>Draft Genome Sequence of Marinobacter hydrocarbonoclasticus strain STW2, a polyaromatic aromatic hydrocarbon degrading and denitrifying bacterium from rhizosphere of Seagrass Enhalus acodoides.</title>
        <authorList>
            <person name="Ling J."/>
            <person name="Dong J."/>
        </authorList>
    </citation>
    <scope>NUCLEOTIDE SEQUENCE [LARGE SCALE GENOMIC DNA]</scope>
    <source>
        <strain evidence="2">STW2</strain>
    </source>
</reference>
<dbReference type="AlphaFoldDB" id="A0A1M2UY16"/>
<proteinExistence type="predicted"/>
<keyword evidence="3" id="KW-1185">Reference proteome</keyword>
<keyword evidence="1" id="KW-1133">Transmembrane helix</keyword>